<evidence type="ECO:0000313" key="2">
    <source>
        <dbReference type="EMBL" id="GHH14483.1"/>
    </source>
</evidence>
<evidence type="ECO:0000313" key="3">
    <source>
        <dbReference type="Proteomes" id="UP000635387"/>
    </source>
</evidence>
<keyword evidence="3" id="KW-1185">Reference proteome</keyword>
<dbReference type="Proteomes" id="UP000635387">
    <property type="component" value="Unassembled WGS sequence"/>
</dbReference>
<feature type="region of interest" description="Disordered" evidence="1">
    <location>
        <begin position="91"/>
        <end position="120"/>
    </location>
</feature>
<comment type="caution">
    <text evidence="2">The sequence shown here is derived from an EMBL/GenBank/DDBJ whole genome shotgun (WGS) entry which is preliminary data.</text>
</comment>
<evidence type="ECO:0000256" key="1">
    <source>
        <dbReference type="SAM" id="MobiDB-lite"/>
    </source>
</evidence>
<dbReference type="EMBL" id="BNAY01000003">
    <property type="protein sequence ID" value="GHH14483.1"/>
    <property type="molecule type" value="Genomic_DNA"/>
</dbReference>
<protein>
    <submittedName>
        <fullName evidence="2">Uncharacterized protein</fullName>
    </submittedName>
</protein>
<feature type="region of interest" description="Disordered" evidence="1">
    <location>
        <begin position="48"/>
        <end position="78"/>
    </location>
</feature>
<feature type="region of interest" description="Disordered" evidence="1">
    <location>
        <begin position="14"/>
        <end position="36"/>
    </location>
</feature>
<sequence>MVTVRLLVKVRGLGRQGRTRRDTGDPGTQGCRETGGIQPCRAVVHPDEATRSRSMVRRRQKEPPMTGKAAATDLITSPMLPQAGLRGLFRRAPSHSLDQPLSPERRPGAHARACADTMGA</sequence>
<reference evidence="3" key="1">
    <citation type="journal article" date="2019" name="Int. J. Syst. Evol. Microbiol.">
        <title>The Global Catalogue of Microorganisms (GCM) 10K type strain sequencing project: providing services to taxonomists for standard genome sequencing and annotation.</title>
        <authorList>
            <consortium name="The Broad Institute Genomics Platform"/>
            <consortium name="The Broad Institute Genome Sequencing Center for Infectious Disease"/>
            <person name="Wu L."/>
            <person name="Ma J."/>
        </authorList>
    </citation>
    <scope>NUCLEOTIDE SEQUENCE [LARGE SCALE GENOMIC DNA]</scope>
    <source>
        <strain evidence="3">CGMCC 4.7683</strain>
    </source>
</reference>
<accession>A0ABQ3LL35</accession>
<proteinExistence type="predicted"/>
<name>A0ABQ3LL35_9PSEU</name>
<gene>
    <name evidence="2" type="ORF">GCM10017790_27820</name>
</gene>
<organism evidence="2 3">
    <name type="scientific">Amycolatopsis oliviviridis</name>
    <dbReference type="NCBI Taxonomy" id="1471590"/>
    <lineage>
        <taxon>Bacteria</taxon>
        <taxon>Bacillati</taxon>
        <taxon>Actinomycetota</taxon>
        <taxon>Actinomycetes</taxon>
        <taxon>Pseudonocardiales</taxon>
        <taxon>Pseudonocardiaceae</taxon>
        <taxon>Amycolatopsis</taxon>
    </lineage>
</organism>